<evidence type="ECO:0000256" key="2">
    <source>
        <dbReference type="ARBA" id="ARBA00022448"/>
    </source>
</evidence>
<keyword evidence="3 7" id="KW-0812">Transmembrane</keyword>
<dbReference type="PANTHER" id="PTHR23511">
    <property type="entry name" value="SYNAPTIC VESICLE GLYCOPROTEIN 2"/>
    <property type="match status" value="1"/>
</dbReference>
<evidence type="ECO:0000256" key="3">
    <source>
        <dbReference type="ARBA" id="ARBA00022692"/>
    </source>
</evidence>
<dbReference type="InterPro" id="IPR036259">
    <property type="entry name" value="MFS_trans_sf"/>
</dbReference>
<feature type="domain" description="Major facilitator superfamily (MFS) profile" evidence="8">
    <location>
        <begin position="60"/>
        <end position="508"/>
    </location>
</feature>
<keyword evidence="4 7" id="KW-1133">Transmembrane helix</keyword>
<protein>
    <recommendedName>
        <fullName evidence="8">Major facilitator superfamily (MFS) profile domain-containing protein</fullName>
    </recommendedName>
</protein>
<feature type="transmembrane region" description="Helical" evidence="7">
    <location>
        <begin position="134"/>
        <end position="153"/>
    </location>
</feature>
<feature type="transmembrane region" description="Helical" evidence="7">
    <location>
        <begin position="454"/>
        <end position="477"/>
    </location>
</feature>
<feature type="transmembrane region" description="Helical" evidence="7">
    <location>
        <begin position="159"/>
        <end position="180"/>
    </location>
</feature>
<feature type="transmembrane region" description="Helical" evidence="7">
    <location>
        <begin position="300"/>
        <end position="321"/>
    </location>
</feature>
<sequence>MSILAVRFDASNLRCRHSPCCRWCGKLPLRSSSSSRATGAMSDGSVTVAHCVEGLPVGAFLWEVLLCAFLASFLLGALCEPSPFALGLVSTEWLQTEQSIQAISASLALGNFLSVLVAGWMADRYGRLSVIRSSIFMTLCCGMGVQSATTLGQALASRLLLGLASGGLVAVLMTLVAELLPSKRRGFYLTVWCCGKPAGSLFAILVSCLGPGMGWSTFSSLMLVPAMVLYILARVDMLPESPRHLYLVGRRHEGYNILLDMYEKELLPLPWAPDSIAVTTAPSKSATAGSKAIASSFRSVAWSNAALTAWLCIAVFFVSAADQCMETWAPAGPSMKQAVLMGGTSLSLLGYDPLRMEQNDHRFVLVLAQGYMMELIGIVLCAFLSSWISRKQMVQYSLLSAAVFSIAALALEQRGWLLLSGPLVGMQLVAQAAALNFLQVFACEKFPTSCRATTVALVVCSGQLARFCMPAVAGLLIRRVSDSTAIFSFSCMYLVGLLVSFQLPLPSGREKPLHDVEEERGPKEALARGARKHPVTYQTV</sequence>
<feature type="compositionally biased region" description="Basic and acidic residues" evidence="6">
    <location>
        <begin position="510"/>
        <end position="526"/>
    </location>
</feature>
<feature type="transmembrane region" description="Helical" evidence="7">
    <location>
        <begin position="60"/>
        <end position="78"/>
    </location>
</feature>
<evidence type="ECO:0000256" key="5">
    <source>
        <dbReference type="ARBA" id="ARBA00023136"/>
    </source>
</evidence>
<evidence type="ECO:0000313" key="10">
    <source>
        <dbReference type="EMBL" id="CAE8730361.1"/>
    </source>
</evidence>
<dbReference type="GO" id="GO:0016020">
    <property type="term" value="C:membrane"/>
    <property type="evidence" value="ECO:0007669"/>
    <property type="project" value="UniProtKB-SubCell"/>
</dbReference>
<gene>
    <name evidence="9" type="ORF">PGLA1383_LOCUS362</name>
    <name evidence="10" type="ORF">PGLA2088_LOCUS45719</name>
</gene>
<evidence type="ECO:0000313" key="11">
    <source>
        <dbReference type="Proteomes" id="UP000626109"/>
    </source>
</evidence>
<dbReference type="PROSITE" id="PS00217">
    <property type="entry name" value="SUGAR_TRANSPORT_2"/>
    <property type="match status" value="1"/>
</dbReference>
<proteinExistence type="predicted"/>
<feature type="region of interest" description="Disordered" evidence="6">
    <location>
        <begin position="510"/>
        <end position="540"/>
    </location>
</feature>
<organism evidence="10 11">
    <name type="scientific">Polarella glacialis</name>
    <name type="common">Dinoflagellate</name>
    <dbReference type="NCBI Taxonomy" id="89957"/>
    <lineage>
        <taxon>Eukaryota</taxon>
        <taxon>Sar</taxon>
        <taxon>Alveolata</taxon>
        <taxon>Dinophyceae</taxon>
        <taxon>Suessiales</taxon>
        <taxon>Suessiaceae</taxon>
        <taxon>Polarella</taxon>
    </lineage>
</organism>
<keyword evidence="5 7" id="KW-0472">Membrane</keyword>
<dbReference type="SUPFAM" id="SSF103473">
    <property type="entry name" value="MFS general substrate transporter"/>
    <property type="match status" value="1"/>
</dbReference>
<evidence type="ECO:0000256" key="7">
    <source>
        <dbReference type="SAM" id="Phobius"/>
    </source>
</evidence>
<keyword evidence="2" id="KW-0813">Transport</keyword>
<dbReference type="Proteomes" id="UP000626109">
    <property type="component" value="Unassembled WGS sequence"/>
</dbReference>
<dbReference type="OrthoDB" id="10262656at2759"/>
<dbReference type="InterPro" id="IPR011701">
    <property type="entry name" value="MFS"/>
</dbReference>
<feature type="transmembrane region" description="Helical" evidence="7">
    <location>
        <begin position="484"/>
        <end position="503"/>
    </location>
</feature>
<dbReference type="Proteomes" id="UP000654075">
    <property type="component" value="Unassembled WGS sequence"/>
</dbReference>
<evidence type="ECO:0000313" key="9">
    <source>
        <dbReference type="EMBL" id="CAE8581334.1"/>
    </source>
</evidence>
<feature type="transmembrane region" description="Helical" evidence="7">
    <location>
        <begin position="98"/>
        <end position="122"/>
    </location>
</feature>
<dbReference type="InterPro" id="IPR020846">
    <property type="entry name" value="MFS_dom"/>
</dbReference>
<accession>A0A813LDF8</accession>
<feature type="transmembrane region" description="Helical" evidence="7">
    <location>
        <begin position="213"/>
        <end position="233"/>
    </location>
</feature>
<keyword evidence="12" id="KW-1185">Reference proteome</keyword>
<evidence type="ECO:0000259" key="8">
    <source>
        <dbReference type="PROSITE" id="PS50850"/>
    </source>
</evidence>
<comment type="subcellular location">
    <subcellularLocation>
        <location evidence="1">Membrane</location>
        <topology evidence="1">Multi-pass membrane protein</topology>
    </subcellularLocation>
</comment>
<dbReference type="Gene3D" id="1.20.1250.20">
    <property type="entry name" value="MFS general substrate transporter like domains"/>
    <property type="match status" value="1"/>
</dbReference>
<dbReference type="EMBL" id="CAJNNW010035831">
    <property type="protein sequence ID" value="CAE8730361.1"/>
    <property type="molecule type" value="Genomic_DNA"/>
</dbReference>
<dbReference type="InterPro" id="IPR005829">
    <property type="entry name" value="Sugar_transporter_CS"/>
</dbReference>
<dbReference type="GO" id="GO:0022857">
    <property type="term" value="F:transmembrane transporter activity"/>
    <property type="evidence" value="ECO:0007669"/>
    <property type="project" value="InterPro"/>
</dbReference>
<reference evidence="10" key="1">
    <citation type="submission" date="2021-02" db="EMBL/GenBank/DDBJ databases">
        <authorList>
            <person name="Dougan E. K."/>
            <person name="Rhodes N."/>
            <person name="Thang M."/>
            <person name="Chan C."/>
        </authorList>
    </citation>
    <scope>NUCLEOTIDE SEQUENCE</scope>
</reference>
<feature type="transmembrane region" description="Helical" evidence="7">
    <location>
        <begin position="394"/>
        <end position="411"/>
    </location>
</feature>
<dbReference type="PROSITE" id="PS50850">
    <property type="entry name" value="MFS"/>
    <property type="match status" value="1"/>
</dbReference>
<evidence type="ECO:0000256" key="1">
    <source>
        <dbReference type="ARBA" id="ARBA00004141"/>
    </source>
</evidence>
<evidence type="ECO:0000256" key="4">
    <source>
        <dbReference type="ARBA" id="ARBA00022989"/>
    </source>
</evidence>
<dbReference type="EMBL" id="CAJNNV010000071">
    <property type="protein sequence ID" value="CAE8581334.1"/>
    <property type="molecule type" value="Genomic_DNA"/>
</dbReference>
<evidence type="ECO:0000313" key="12">
    <source>
        <dbReference type="Proteomes" id="UP000654075"/>
    </source>
</evidence>
<dbReference type="PANTHER" id="PTHR23511:SF34">
    <property type="entry name" value="SYNAPTIC VESICLE GLYCOPROTEIN 2"/>
    <property type="match status" value="1"/>
</dbReference>
<feature type="transmembrane region" description="Helical" evidence="7">
    <location>
        <begin position="187"/>
        <end position="207"/>
    </location>
</feature>
<name>A0A813LDF8_POLGL</name>
<feature type="transmembrane region" description="Helical" evidence="7">
    <location>
        <begin position="363"/>
        <end position="388"/>
    </location>
</feature>
<comment type="caution">
    <text evidence="10">The sequence shown here is derived from an EMBL/GenBank/DDBJ whole genome shotgun (WGS) entry which is preliminary data.</text>
</comment>
<dbReference type="Pfam" id="PF07690">
    <property type="entry name" value="MFS_1"/>
    <property type="match status" value="1"/>
</dbReference>
<evidence type="ECO:0000256" key="6">
    <source>
        <dbReference type="SAM" id="MobiDB-lite"/>
    </source>
</evidence>
<dbReference type="AlphaFoldDB" id="A0A813LDF8"/>